<sequence length="114" mass="12580">MLGLAILLGYEFIGYIARHFLGIPLPANVIGLILLAISLFCGWVKLEWIEKSADFLLKHFMIFFAPTIVGTIAFFARIGDEWVAISLSMVGSAIAVLLLTGWSTSWFAGKEETK</sequence>
<keyword evidence="8" id="KW-1185">Reference proteome</keyword>
<evidence type="ECO:0000256" key="4">
    <source>
        <dbReference type="ARBA" id="ARBA00022989"/>
    </source>
</evidence>
<evidence type="ECO:0000256" key="6">
    <source>
        <dbReference type="SAM" id="Phobius"/>
    </source>
</evidence>
<evidence type="ECO:0000256" key="1">
    <source>
        <dbReference type="ARBA" id="ARBA00004651"/>
    </source>
</evidence>
<feature type="transmembrane region" description="Helical" evidence="6">
    <location>
        <begin position="82"/>
        <end position="108"/>
    </location>
</feature>
<evidence type="ECO:0000256" key="3">
    <source>
        <dbReference type="ARBA" id="ARBA00022692"/>
    </source>
</evidence>
<name>A0ABV1KTA1_9BACL</name>
<dbReference type="Proteomes" id="UP001493487">
    <property type="component" value="Unassembled WGS sequence"/>
</dbReference>
<evidence type="ECO:0000256" key="5">
    <source>
        <dbReference type="ARBA" id="ARBA00023136"/>
    </source>
</evidence>
<evidence type="ECO:0000256" key="2">
    <source>
        <dbReference type="ARBA" id="ARBA00022475"/>
    </source>
</evidence>
<accession>A0ABV1KTA1</accession>
<feature type="transmembrane region" description="Helical" evidence="6">
    <location>
        <begin position="20"/>
        <end position="44"/>
    </location>
</feature>
<keyword evidence="2" id="KW-1003">Cell membrane</keyword>
<keyword evidence="5 6" id="KW-0472">Membrane</keyword>
<reference evidence="7 8" key="1">
    <citation type="journal article" date="2023" name="Genome Announc.">
        <title>Pan-Genome Analyses of the Genus Cohnella and Proposal of the Novel Species Cohnella silvisoli sp. nov., Isolated from Forest Soil.</title>
        <authorList>
            <person name="Wang C."/>
            <person name="Mao L."/>
            <person name="Bao G."/>
            <person name="Zhu H."/>
        </authorList>
    </citation>
    <scope>NUCLEOTIDE SEQUENCE [LARGE SCALE GENOMIC DNA]</scope>
    <source>
        <strain evidence="7 8">NL03-T5-1</strain>
    </source>
</reference>
<dbReference type="Pfam" id="PF03788">
    <property type="entry name" value="LrgA"/>
    <property type="match status" value="1"/>
</dbReference>
<proteinExistence type="predicted"/>
<dbReference type="EMBL" id="JASKHM010000006">
    <property type="protein sequence ID" value="MEQ4483222.1"/>
    <property type="molecule type" value="Genomic_DNA"/>
</dbReference>
<gene>
    <name evidence="7" type="ORF">QJS35_12550</name>
</gene>
<keyword evidence="4 6" id="KW-1133">Transmembrane helix</keyword>
<comment type="caution">
    <text evidence="7">The sequence shown here is derived from an EMBL/GenBank/DDBJ whole genome shotgun (WGS) entry which is preliminary data.</text>
</comment>
<keyword evidence="3 6" id="KW-0812">Transmembrane</keyword>
<dbReference type="PANTHER" id="PTHR33931">
    <property type="entry name" value="HOLIN-LIKE PROTEIN CIDA-RELATED"/>
    <property type="match status" value="1"/>
</dbReference>
<protein>
    <submittedName>
        <fullName evidence="7">CidA/LrgA family protein</fullName>
    </submittedName>
</protein>
<dbReference type="PANTHER" id="PTHR33931:SF2">
    <property type="entry name" value="HOLIN-LIKE PROTEIN CIDA"/>
    <property type="match status" value="1"/>
</dbReference>
<evidence type="ECO:0000313" key="8">
    <source>
        <dbReference type="Proteomes" id="UP001493487"/>
    </source>
</evidence>
<comment type="subcellular location">
    <subcellularLocation>
        <location evidence="1">Cell membrane</location>
        <topology evidence="1">Multi-pass membrane protein</topology>
    </subcellularLocation>
</comment>
<organism evidence="7 8">
    <name type="scientific">Cohnella silvisoli</name>
    <dbReference type="NCBI Taxonomy" id="2873699"/>
    <lineage>
        <taxon>Bacteria</taxon>
        <taxon>Bacillati</taxon>
        <taxon>Bacillota</taxon>
        <taxon>Bacilli</taxon>
        <taxon>Bacillales</taxon>
        <taxon>Paenibacillaceae</taxon>
        <taxon>Cohnella</taxon>
    </lineage>
</organism>
<dbReference type="RefSeq" id="WP_232184356.1">
    <property type="nucleotide sequence ID" value="NZ_JAIOAP010000002.1"/>
</dbReference>
<feature type="transmembrane region" description="Helical" evidence="6">
    <location>
        <begin position="56"/>
        <end position="76"/>
    </location>
</feature>
<dbReference type="InterPro" id="IPR005538">
    <property type="entry name" value="LrgA/CidA"/>
</dbReference>
<evidence type="ECO:0000313" key="7">
    <source>
        <dbReference type="EMBL" id="MEQ4483222.1"/>
    </source>
</evidence>